<reference evidence="1" key="1">
    <citation type="journal article" date="2015" name="Nature">
        <title>Complex archaea that bridge the gap between prokaryotes and eukaryotes.</title>
        <authorList>
            <person name="Spang A."/>
            <person name="Saw J.H."/>
            <person name="Jorgensen S.L."/>
            <person name="Zaremba-Niedzwiedzka K."/>
            <person name="Martijn J."/>
            <person name="Lind A.E."/>
            <person name="van Eijk R."/>
            <person name="Schleper C."/>
            <person name="Guy L."/>
            <person name="Ettema T.J."/>
        </authorList>
    </citation>
    <scope>NUCLEOTIDE SEQUENCE</scope>
</reference>
<evidence type="ECO:0000313" key="1">
    <source>
        <dbReference type="EMBL" id="KKN73446.1"/>
    </source>
</evidence>
<name>A0A0F9VIV7_9ZZZZ</name>
<accession>A0A0F9VIV7</accession>
<comment type="caution">
    <text evidence="1">The sequence shown here is derived from an EMBL/GenBank/DDBJ whole genome shotgun (WGS) entry which is preliminary data.</text>
</comment>
<evidence type="ECO:0008006" key="2">
    <source>
        <dbReference type="Google" id="ProtNLM"/>
    </source>
</evidence>
<sequence>MAKMKDGQWWEKSITLVEGCTPVSIGCKNCWSAAMASRFKSQPTTNGHFNGKIITREDRLYEILERKKPTRWTIWNDLFHEKVEFEFINRVFAIMEACPQHTFLILTKRPQVMAEYFNGLGRRFELSNCPNIHLNITICNQQEADEKIPILLQIDAAKRGVSIEPMLGEIDLEYIKDFGHPNRFVKYERIYSLSGEISAFGHRMTTNKLDWVVLGGESGPKARPMHPDWIRSVRDQCKAAGVPFWFKQWGAWEIANKENAARNGYVVTKSRQGFLVPYNSKKFVNLNIDGSDYQDNPQPNSVAMAKVGKKKAGRLLDGKIYEERPK</sequence>
<organism evidence="1">
    <name type="scientific">marine sediment metagenome</name>
    <dbReference type="NCBI Taxonomy" id="412755"/>
    <lineage>
        <taxon>unclassified sequences</taxon>
        <taxon>metagenomes</taxon>
        <taxon>ecological metagenomes</taxon>
    </lineage>
</organism>
<dbReference type="Pfam" id="PF07505">
    <property type="entry name" value="DUF5131"/>
    <property type="match status" value="1"/>
</dbReference>
<dbReference type="InterPro" id="IPR011101">
    <property type="entry name" value="DUF5131"/>
</dbReference>
<gene>
    <name evidence="1" type="ORF">LCGC14_0400210</name>
</gene>
<dbReference type="AlphaFoldDB" id="A0A0F9VIV7"/>
<dbReference type="EMBL" id="LAZR01000343">
    <property type="protein sequence ID" value="KKN73446.1"/>
    <property type="molecule type" value="Genomic_DNA"/>
</dbReference>
<protein>
    <recommendedName>
        <fullName evidence="2">Phage Gp37Gp68 family protein</fullName>
    </recommendedName>
</protein>
<proteinExistence type="predicted"/>